<evidence type="ECO:0000259" key="3">
    <source>
        <dbReference type="PROSITE" id="PS50966"/>
    </source>
</evidence>
<protein>
    <submittedName>
        <fullName evidence="4">SWIM zinc finger family protein</fullName>
    </submittedName>
</protein>
<dbReference type="EMBL" id="CP072788">
    <property type="protein sequence ID" value="QTR06202.1"/>
    <property type="molecule type" value="Genomic_DNA"/>
</dbReference>
<accession>A0A8T8I5V8</accession>
<evidence type="ECO:0000313" key="4">
    <source>
        <dbReference type="EMBL" id="QTR06202.1"/>
    </source>
</evidence>
<evidence type="ECO:0000256" key="2">
    <source>
        <dbReference type="SAM" id="MobiDB-lite"/>
    </source>
</evidence>
<evidence type="ECO:0000313" key="5">
    <source>
        <dbReference type="Proteomes" id="UP000671828"/>
    </source>
</evidence>
<feature type="compositionally biased region" description="Low complexity" evidence="2">
    <location>
        <begin position="88"/>
        <end position="108"/>
    </location>
</feature>
<dbReference type="Pfam" id="PF04434">
    <property type="entry name" value="SWIM"/>
    <property type="match status" value="1"/>
</dbReference>
<name>A0A8T8I5V8_9PSEU</name>
<organism evidence="4 5">
    <name type="scientific">Saccharothrix algeriensis</name>
    <dbReference type="NCBI Taxonomy" id="173560"/>
    <lineage>
        <taxon>Bacteria</taxon>
        <taxon>Bacillati</taxon>
        <taxon>Actinomycetota</taxon>
        <taxon>Actinomycetes</taxon>
        <taxon>Pseudonocardiales</taxon>
        <taxon>Pseudonocardiaceae</taxon>
        <taxon>Saccharothrix</taxon>
    </lineage>
</organism>
<reference evidence="4" key="1">
    <citation type="submission" date="2021-04" db="EMBL/GenBank/DDBJ databases">
        <title>Saccharothrix algeriensis WGS.</title>
        <authorList>
            <person name="Stuskova K."/>
            <person name="Hakalova E."/>
            <person name="Tebbal A.B."/>
            <person name="Eichmeier A."/>
        </authorList>
    </citation>
    <scope>NUCLEOTIDE SEQUENCE</scope>
    <source>
        <strain evidence="4">NRRL B-24137</strain>
    </source>
</reference>
<feature type="region of interest" description="Disordered" evidence="2">
    <location>
        <begin position="88"/>
        <end position="155"/>
    </location>
</feature>
<dbReference type="PROSITE" id="PS50966">
    <property type="entry name" value="ZF_SWIM"/>
    <property type="match status" value="1"/>
</dbReference>
<dbReference type="GO" id="GO:0008270">
    <property type="term" value="F:zinc ion binding"/>
    <property type="evidence" value="ECO:0007669"/>
    <property type="project" value="UniProtKB-KW"/>
</dbReference>
<feature type="non-terminal residue" evidence="4">
    <location>
        <position position="155"/>
    </location>
</feature>
<dbReference type="Proteomes" id="UP000671828">
    <property type="component" value="Chromosome"/>
</dbReference>
<feature type="region of interest" description="Disordered" evidence="2">
    <location>
        <begin position="1"/>
        <end position="34"/>
    </location>
</feature>
<sequence>MASSAARWGGSAGGGGAGRRAGARGGLGAGRGRTPYRVCVDLADRATKCSCPSRKFPCKHALALQLRAGREPRAPGRPALLGGRVAGAAAAGRGAGRRVAGGRAAPGPREGEDGPRPGGGGARRRGRPGRLAGRRRGRGHRRAARAGRGLVARRW</sequence>
<feature type="compositionally biased region" description="Basic residues" evidence="2">
    <location>
        <begin position="122"/>
        <end position="155"/>
    </location>
</feature>
<keyword evidence="1" id="KW-0479">Metal-binding</keyword>
<dbReference type="AlphaFoldDB" id="A0A8T8I5V8"/>
<feature type="domain" description="SWIM-type" evidence="3">
    <location>
        <begin position="36"/>
        <end position="69"/>
    </location>
</feature>
<proteinExistence type="predicted"/>
<keyword evidence="1" id="KW-0862">Zinc</keyword>
<keyword evidence="1" id="KW-0863">Zinc-finger</keyword>
<feature type="compositionally biased region" description="Gly residues" evidence="2">
    <location>
        <begin position="10"/>
        <end position="31"/>
    </location>
</feature>
<dbReference type="InterPro" id="IPR007527">
    <property type="entry name" value="Znf_SWIM"/>
</dbReference>
<evidence type="ECO:0000256" key="1">
    <source>
        <dbReference type="PROSITE-ProRule" id="PRU00325"/>
    </source>
</evidence>
<gene>
    <name evidence="4" type="ORF">J7S33_15120</name>
</gene>